<dbReference type="AlphaFoldDB" id="A0AAD5RG68"/>
<sequence>MFPLLTNQERYFTMSTWSSVHLSVASRSPPFYTAGDAVPMLAPQDVLYFSCAPYGVPPQTGERHVIAWIPGMYGENIDFVTHPVLKMMSCASELVRVVRLAVADLPRVGSWESCQLDIDQD</sequence>
<name>A0AAD5RG68_9PEZI</name>
<evidence type="ECO:0000313" key="1">
    <source>
        <dbReference type="EMBL" id="KAJ2891479.1"/>
    </source>
</evidence>
<organism evidence="1 2">
    <name type="scientific">Zalerion maritima</name>
    <dbReference type="NCBI Taxonomy" id="339359"/>
    <lineage>
        <taxon>Eukaryota</taxon>
        <taxon>Fungi</taxon>
        <taxon>Dikarya</taxon>
        <taxon>Ascomycota</taxon>
        <taxon>Pezizomycotina</taxon>
        <taxon>Sordariomycetes</taxon>
        <taxon>Lulworthiomycetidae</taxon>
        <taxon>Lulworthiales</taxon>
        <taxon>Lulworthiaceae</taxon>
        <taxon>Zalerion</taxon>
    </lineage>
</organism>
<evidence type="ECO:0000313" key="2">
    <source>
        <dbReference type="Proteomes" id="UP001201980"/>
    </source>
</evidence>
<keyword evidence="2" id="KW-1185">Reference proteome</keyword>
<accession>A0AAD5RG68</accession>
<protein>
    <submittedName>
        <fullName evidence="1">Uncharacterized protein</fullName>
    </submittedName>
</protein>
<gene>
    <name evidence="1" type="ORF">MKZ38_000323</name>
</gene>
<proteinExistence type="predicted"/>
<comment type="caution">
    <text evidence="1">The sequence shown here is derived from an EMBL/GenBank/DDBJ whole genome shotgun (WGS) entry which is preliminary data.</text>
</comment>
<dbReference type="Proteomes" id="UP001201980">
    <property type="component" value="Unassembled WGS sequence"/>
</dbReference>
<dbReference type="EMBL" id="JAKWBI020001081">
    <property type="protein sequence ID" value="KAJ2891479.1"/>
    <property type="molecule type" value="Genomic_DNA"/>
</dbReference>
<reference evidence="1" key="1">
    <citation type="submission" date="2022-07" db="EMBL/GenBank/DDBJ databases">
        <title>Draft genome sequence of Zalerion maritima ATCC 34329, a (micro)plastics degrading marine fungus.</title>
        <authorList>
            <person name="Paco A."/>
            <person name="Goncalves M.F.M."/>
            <person name="Rocha-Santos T.A.P."/>
            <person name="Alves A."/>
        </authorList>
    </citation>
    <scope>NUCLEOTIDE SEQUENCE</scope>
    <source>
        <strain evidence="1">ATCC 34329</strain>
    </source>
</reference>